<dbReference type="InterPro" id="IPR012547">
    <property type="entry name" value="PDDEXK_9"/>
</dbReference>
<dbReference type="AlphaFoldDB" id="A0A1V1NUP5"/>
<comment type="caution">
    <text evidence="1">The sequence shown here is derived from an EMBL/GenBank/DDBJ whole genome shotgun (WGS) entry which is preliminary data.</text>
</comment>
<evidence type="ECO:0000313" key="2">
    <source>
        <dbReference type="Proteomes" id="UP000189670"/>
    </source>
</evidence>
<dbReference type="Proteomes" id="UP000189670">
    <property type="component" value="Unassembled WGS sequence"/>
</dbReference>
<proteinExistence type="predicted"/>
<dbReference type="Pfam" id="PF08011">
    <property type="entry name" value="PDDEXK_9"/>
    <property type="match status" value="1"/>
</dbReference>
<name>A0A1V1NUP5_9BACT</name>
<organism evidence="1 2">
    <name type="scientific">Candidatus Magnetoglobus multicellularis str. Araruama</name>
    <dbReference type="NCBI Taxonomy" id="890399"/>
    <lineage>
        <taxon>Bacteria</taxon>
        <taxon>Pseudomonadati</taxon>
        <taxon>Thermodesulfobacteriota</taxon>
        <taxon>Desulfobacteria</taxon>
        <taxon>Desulfobacterales</taxon>
        <taxon>Desulfobacteraceae</taxon>
        <taxon>Candidatus Magnetoglobus</taxon>
    </lineage>
</organism>
<reference evidence="2" key="1">
    <citation type="submission" date="2012-11" db="EMBL/GenBank/DDBJ databases">
        <authorList>
            <person name="Lucero-Rivera Y.E."/>
            <person name="Tovar-Ramirez D."/>
        </authorList>
    </citation>
    <scope>NUCLEOTIDE SEQUENCE [LARGE SCALE GENOMIC DNA]</scope>
    <source>
        <strain evidence="2">Araruama</strain>
    </source>
</reference>
<dbReference type="PANTHER" id="PTHR34825:SF2">
    <property type="entry name" value="AAA-ATPASE-LIKE DOMAIN-CONTAINING PROTEIN"/>
    <property type="match status" value="1"/>
</dbReference>
<accession>A0A1V1NUP5</accession>
<sequence length="422" mass="48770">MNITGLDGFLKTFFKSLKSATEGLGLDRMFLTGVTPILLNDITSGDNIKTDIHILPHYADLCGFSDKEIKHLIQIFADSLETRSDLLSPVFPDGKKAWMDDIYRLMVNSYDGYMFSPYIEKRVYNPTLVMYLFKQLEQLDGQLPKTLLDHNLLADEGRIEYIANLPGGTELIMELNQNKTIEIKEIASRFGFKNMIEKTAKTQVFMGSYLYYMGMLTLGETVPSGWQQLKIPNPVTQSLYIDSIAQWIIKDSETRDFGFHEALAFTREGKIAPLRNFIEKQVFPAFDWRDKRWVNELTIKTIFMCLLNDNANYLMISERQTRTGYADLAMIVRPDRRSFNFKDILIEFKYIKTKNLSVKNLKKQSDKSLFELKAVQNKLKKARSQAKKYAKELKDEFGDVIQLTTYAVIGIGFERLLYKKLV</sequence>
<dbReference type="PANTHER" id="PTHR34825">
    <property type="entry name" value="CONSERVED PROTEIN, WITH A WEAK D-GALACTARATE DEHYDRATASE/ALTRONATE HYDROLASE DOMAIN"/>
    <property type="match status" value="1"/>
</dbReference>
<protein>
    <submittedName>
        <fullName evidence="1">AAA-ATPase-like protein</fullName>
    </submittedName>
</protein>
<dbReference type="EMBL" id="ATBP01002075">
    <property type="protein sequence ID" value="ETR66317.1"/>
    <property type="molecule type" value="Genomic_DNA"/>
</dbReference>
<evidence type="ECO:0000313" key="1">
    <source>
        <dbReference type="EMBL" id="ETR66317.1"/>
    </source>
</evidence>
<gene>
    <name evidence="1" type="ORF">OMM_05713</name>
</gene>